<dbReference type="PANTHER" id="PTHR14690:SF0">
    <property type="entry name" value="IQ MOTIF CONTAINING WITH AAA DOMAIN 1"/>
    <property type="match status" value="1"/>
</dbReference>
<evidence type="ECO:0000256" key="1">
    <source>
        <dbReference type="ARBA" id="ARBA00022741"/>
    </source>
</evidence>
<feature type="compositionally biased region" description="Basic and acidic residues" evidence="3">
    <location>
        <begin position="392"/>
        <end position="412"/>
    </location>
</feature>
<reference evidence="6" key="2">
    <citation type="submission" date="2023-11" db="UniProtKB">
        <authorList>
            <consortium name="WormBaseParasite"/>
        </authorList>
    </citation>
    <scope>IDENTIFICATION</scope>
</reference>
<proteinExistence type="predicted"/>
<feature type="domain" description="ATPase AAA-type core" evidence="4">
    <location>
        <begin position="628"/>
        <end position="742"/>
    </location>
</feature>
<evidence type="ECO:0000313" key="6">
    <source>
        <dbReference type="WBParaSite" id="SRDH1_63570.1"/>
    </source>
</evidence>
<keyword evidence="1" id="KW-0547">Nucleotide-binding</keyword>
<dbReference type="CDD" id="cd23767">
    <property type="entry name" value="IQCD"/>
    <property type="match status" value="1"/>
</dbReference>
<evidence type="ECO:0000256" key="2">
    <source>
        <dbReference type="ARBA" id="ARBA00022840"/>
    </source>
</evidence>
<dbReference type="AlphaFoldDB" id="A0AA85FVC5"/>
<dbReference type="Gene3D" id="1.20.5.190">
    <property type="match status" value="1"/>
</dbReference>
<keyword evidence="5" id="KW-1185">Reference proteome</keyword>
<sequence length="884" mass="102127">MTSCSTVKVTARSEIWSNSVYGFWLLRCLVAAHHMIDRFAGERDICQSVGVELLSSVYGNVPCALHLYNNIWRDAQEKLSDILAREPNPETQKPEKDRTIAFQSLATFYIKYIQIFRNLERCYDQIVHPQKRRLLRTLLDSIIGRFLEIKKEMVKLELSEYHYFDDILIDLKLTPNDVEIPIPKYFVNENFRALRDREQFLDHLLSSTKTDETKDEGISMSVDQAVLLIQRHERARQGRIRARFMKEIRRLEGSEKSRGKERISYTSDEAATIIQKLWRGFICRKKVGVMRKEELIWLGMVPTNLHHIVQKSSVVKLANRVDAVRRVTQNIYEQEYQQALIQVKEKIRDTEGPDMREAMQDQIRQWFIECRDATGKFPDYPDEDEGGSALIFKEKTPEELERELREKDEASQKSKGKSSGKSKNKPSPKKNDKQKKKGEEETEGFKFSPSAFLAEIHEGCHNYQALWKNRDESDNFQQHYDEEIIKEDKRLEVETEIRVQVDELLREELRNLKIAIDKERVQRKKKKRAKKGRKGKKGRRKKEKDLTPDRTLISLFEELVLAGIIRKVEKYSMNEYSGEYSYLGTTLRQANLEPQPTLSDVRRLVTEYAILPLGSQNVHEKAPFIKSLLLAGPHGTGKRSLVNIICTETGANLFDLSAENIADKYPGKDGLRMLVHLVFKVGRLLQPSVILINDCEKMFKKKLPKTDLTDPKRLKKELPKAMKILTPSDRVLLIGCSSAPFEADIRPFCKLYQKIILIPRPDYASRNIIWRTQIIRHGGILTDELDITSLTKISDGYTSGQIAQACSQVITERRIAQLSRRCLKAEEFITPLSQVDPVFADEEEAYKVWYRKTPLGKQKALAIQAENEAASGGANKKPVKGRKK</sequence>
<dbReference type="Proteomes" id="UP000050792">
    <property type="component" value="Unassembled WGS sequence"/>
</dbReference>
<organism evidence="5 6">
    <name type="scientific">Schistosoma rodhaini</name>
    <dbReference type="NCBI Taxonomy" id="6188"/>
    <lineage>
        <taxon>Eukaryota</taxon>
        <taxon>Metazoa</taxon>
        <taxon>Spiralia</taxon>
        <taxon>Lophotrochozoa</taxon>
        <taxon>Platyhelminthes</taxon>
        <taxon>Trematoda</taxon>
        <taxon>Digenea</taxon>
        <taxon>Strigeidida</taxon>
        <taxon>Schistosomatoidea</taxon>
        <taxon>Schistosomatidae</taxon>
        <taxon>Schistosoma</taxon>
    </lineage>
</organism>
<name>A0AA85FVC5_9TREM</name>
<protein>
    <recommendedName>
        <fullName evidence="4">ATPase AAA-type core domain-containing protein</fullName>
    </recommendedName>
</protein>
<dbReference type="Pfam" id="PF00612">
    <property type="entry name" value="IQ"/>
    <property type="match status" value="1"/>
</dbReference>
<dbReference type="GO" id="GO:0005524">
    <property type="term" value="F:ATP binding"/>
    <property type="evidence" value="ECO:0007669"/>
    <property type="project" value="UniProtKB-KW"/>
</dbReference>
<dbReference type="SMART" id="SM00015">
    <property type="entry name" value="IQ"/>
    <property type="match status" value="1"/>
</dbReference>
<dbReference type="WBParaSite" id="SRDH1_63570.1">
    <property type="protein sequence ID" value="SRDH1_63570.1"/>
    <property type="gene ID" value="SRDH1_63570"/>
</dbReference>
<feature type="region of interest" description="Disordered" evidence="3">
    <location>
        <begin position="377"/>
        <end position="444"/>
    </location>
</feature>
<dbReference type="GO" id="GO:0016887">
    <property type="term" value="F:ATP hydrolysis activity"/>
    <property type="evidence" value="ECO:0007669"/>
    <property type="project" value="InterPro"/>
</dbReference>
<keyword evidence="2" id="KW-0067">ATP-binding</keyword>
<dbReference type="FunFam" id="1.10.8.60:FF:000064">
    <property type="entry name" value="IQ motif containing with AAA domain 1"/>
    <property type="match status" value="1"/>
</dbReference>
<dbReference type="InterPro" id="IPR027417">
    <property type="entry name" value="P-loop_NTPase"/>
</dbReference>
<dbReference type="InterPro" id="IPR052267">
    <property type="entry name" value="N-DRC_Component"/>
</dbReference>
<dbReference type="InterPro" id="IPR003959">
    <property type="entry name" value="ATPase_AAA_core"/>
</dbReference>
<evidence type="ECO:0000256" key="3">
    <source>
        <dbReference type="SAM" id="MobiDB-lite"/>
    </source>
</evidence>
<accession>A0AA85FVC5</accession>
<feature type="region of interest" description="Disordered" evidence="3">
    <location>
        <begin position="521"/>
        <end position="545"/>
    </location>
</feature>
<dbReference type="InterPro" id="IPR000048">
    <property type="entry name" value="IQ_motif_EF-hand-BS"/>
</dbReference>
<dbReference type="SUPFAM" id="SSF52540">
    <property type="entry name" value="P-loop containing nucleoside triphosphate hydrolases"/>
    <property type="match status" value="1"/>
</dbReference>
<feature type="compositionally biased region" description="Basic residues" evidence="3">
    <location>
        <begin position="414"/>
        <end position="436"/>
    </location>
</feature>
<dbReference type="PANTHER" id="PTHR14690">
    <property type="entry name" value="IQ MOTIF CONTAINING WITH AAA DOMAIN 1"/>
    <property type="match status" value="1"/>
</dbReference>
<evidence type="ECO:0000259" key="4">
    <source>
        <dbReference type="Pfam" id="PF00004"/>
    </source>
</evidence>
<feature type="compositionally biased region" description="Basic residues" evidence="3">
    <location>
        <begin position="521"/>
        <end position="542"/>
    </location>
</feature>
<dbReference type="Pfam" id="PF00004">
    <property type="entry name" value="AAA"/>
    <property type="match status" value="1"/>
</dbReference>
<dbReference type="Gene3D" id="1.10.8.60">
    <property type="match status" value="1"/>
</dbReference>
<reference evidence="5" key="1">
    <citation type="submission" date="2022-06" db="EMBL/GenBank/DDBJ databases">
        <authorList>
            <person name="Berger JAMES D."/>
            <person name="Berger JAMES D."/>
        </authorList>
    </citation>
    <scope>NUCLEOTIDE SEQUENCE [LARGE SCALE GENOMIC DNA]</scope>
</reference>
<dbReference type="Gene3D" id="3.40.50.300">
    <property type="entry name" value="P-loop containing nucleotide triphosphate hydrolases"/>
    <property type="match status" value="1"/>
</dbReference>
<evidence type="ECO:0000313" key="5">
    <source>
        <dbReference type="Proteomes" id="UP000050792"/>
    </source>
</evidence>